<dbReference type="Pfam" id="PF01232">
    <property type="entry name" value="Mannitol_dh"/>
    <property type="match status" value="1"/>
</dbReference>
<accession>A0AAW0DD21</accession>
<evidence type="ECO:0000256" key="2">
    <source>
        <dbReference type="ARBA" id="ARBA00023002"/>
    </source>
</evidence>
<dbReference type="InterPro" id="IPR000669">
    <property type="entry name" value="Mannitol_DH"/>
</dbReference>
<keyword evidence="2" id="KW-0560">Oxidoreductase</keyword>
<dbReference type="Pfam" id="PF08125">
    <property type="entry name" value="Mannitol_dh_C"/>
    <property type="match status" value="1"/>
</dbReference>
<dbReference type="InterPro" id="IPR013328">
    <property type="entry name" value="6PGD_dom2"/>
</dbReference>
<comment type="similarity">
    <text evidence="1">Belongs to the mannitol dehydrogenase family.</text>
</comment>
<reference evidence="6 7" key="1">
    <citation type="journal article" date="2024" name="J Genomics">
        <title>Draft genome sequencing and assembly of Favolaschia claudopus CIRM-BRFM 2984 isolated from oak limbs.</title>
        <authorList>
            <person name="Navarro D."/>
            <person name="Drula E."/>
            <person name="Chaduli D."/>
            <person name="Cazenave R."/>
            <person name="Ahrendt S."/>
            <person name="Wang J."/>
            <person name="Lipzen A."/>
            <person name="Daum C."/>
            <person name="Barry K."/>
            <person name="Grigoriev I.V."/>
            <person name="Favel A."/>
            <person name="Rosso M.N."/>
            <person name="Martin F."/>
        </authorList>
    </citation>
    <scope>NUCLEOTIDE SEQUENCE [LARGE SCALE GENOMIC DNA]</scope>
    <source>
        <strain evidence="6 7">CIRM-BRFM 2984</strain>
    </source>
</reference>
<proteinExistence type="inferred from homology"/>
<dbReference type="GO" id="GO:0005829">
    <property type="term" value="C:cytosol"/>
    <property type="evidence" value="ECO:0007669"/>
    <property type="project" value="TreeGrafter"/>
</dbReference>
<dbReference type="SUPFAM" id="SSF51735">
    <property type="entry name" value="NAD(P)-binding Rossmann-fold domains"/>
    <property type="match status" value="1"/>
</dbReference>
<evidence type="ECO:0000256" key="1">
    <source>
        <dbReference type="ARBA" id="ARBA00006541"/>
    </source>
</evidence>
<feature type="domain" description="Mannitol dehydrogenase N-terminal" evidence="4">
    <location>
        <begin position="22"/>
        <end position="219"/>
    </location>
</feature>
<dbReference type="InterPro" id="IPR013118">
    <property type="entry name" value="Mannitol_DH_C"/>
</dbReference>
<comment type="caution">
    <text evidence="6">The sequence shown here is derived from an EMBL/GenBank/DDBJ whole genome shotgun (WGS) entry which is preliminary data.</text>
</comment>
<dbReference type="PANTHER" id="PTHR30524">
    <property type="entry name" value="MANNITOL-1-PHOSPHATE 5-DEHYDROGENASE"/>
    <property type="match status" value="1"/>
</dbReference>
<evidence type="ECO:0000313" key="7">
    <source>
        <dbReference type="Proteomes" id="UP001362999"/>
    </source>
</evidence>
<evidence type="ECO:0000313" key="6">
    <source>
        <dbReference type="EMBL" id="KAK7048864.1"/>
    </source>
</evidence>
<dbReference type="AlphaFoldDB" id="A0AAW0DD21"/>
<dbReference type="SUPFAM" id="SSF48179">
    <property type="entry name" value="6-phosphogluconate dehydrogenase C-terminal domain-like"/>
    <property type="match status" value="1"/>
</dbReference>
<organism evidence="6 7">
    <name type="scientific">Favolaschia claudopus</name>
    <dbReference type="NCBI Taxonomy" id="2862362"/>
    <lineage>
        <taxon>Eukaryota</taxon>
        <taxon>Fungi</taxon>
        <taxon>Dikarya</taxon>
        <taxon>Basidiomycota</taxon>
        <taxon>Agaricomycotina</taxon>
        <taxon>Agaricomycetes</taxon>
        <taxon>Agaricomycetidae</taxon>
        <taxon>Agaricales</taxon>
        <taxon>Marasmiineae</taxon>
        <taxon>Mycenaceae</taxon>
        <taxon>Favolaschia</taxon>
    </lineage>
</organism>
<dbReference type="Gene3D" id="3.40.50.720">
    <property type="entry name" value="NAD(P)-binding Rossmann-like Domain"/>
    <property type="match status" value="1"/>
</dbReference>
<dbReference type="Proteomes" id="UP001362999">
    <property type="component" value="Unassembled WGS sequence"/>
</dbReference>
<dbReference type="InterPro" id="IPR008927">
    <property type="entry name" value="6-PGluconate_DH-like_C_sf"/>
</dbReference>
<dbReference type="GO" id="GO:0008926">
    <property type="term" value="F:mannitol-1-phosphate 5-dehydrogenase activity"/>
    <property type="evidence" value="ECO:0007669"/>
    <property type="project" value="TreeGrafter"/>
</dbReference>
<evidence type="ECO:0000259" key="4">
    <source>
        <dbReference type="Pfam" id="PF01232"/>
    </source>
</evidence>
<keyword evidence="3" id="KW-0520">NAD</keyword>
<dbReference type="PANTHER" id="PTHR30524:SF0">
    <property type="entry name" value="ALTRONATE OXIDOREDUCTASE-RELATED"/>
    <property type="match status" value="1"/>
</dbReference>
<dbReference type="Gene3D" id="1.10.1040.10">
    <property type="entry name" value="N-(1-d-carboxylethyl)-l-norvaline Dehydrogenase, domain 2"/>
    <property type="match status" value="1"/>
</dbReference>
<feature type="domain" description="Mannitol dehydrogenase C-terminal" evidence="5">
    <location>
        <begin position="242"/>
        <end position="387"/>
    </location>
</feature>
<gene>
    <name evidence="6" type="ORF">R3P38DRAFT_3620250</name>
</gene>
<dbReference type="PRINTS" id="PR00084">
    <property type="entry name" value="MTLDHDRGNASE"/>
</dbReference>
<evidence type="ECO:0000259" key="5">
    <source>
        <dbReference type="Pfam" id="PF08125"/>
    </source>
</evidence>
<name>A0AAW0DD21_9AGAR</name>
<dbReference type="GO" id="GO:0019592">
    <property type="term" value="P:mannitol catabolic process"/>
    <property type="evidence" value="ECO:0007669"/>
    <property type="project" value="TreeGrafter"/>
</dbReference>
<dbReference type="EMBL" id="JAWWNJ010000009">
    <property type="protein sequence ID" value="KAK7048864.1"/>
    <property type="molecule type" value="Genomic_DNA"/>
</dbReference>
<sequence length="413" mass="44363">MRLIFQGWAGDALNSLDSPSDGNIGRGFIAPLLADSGYHVTFTDVDKQLIEAINHTGAYNVHILDSTADPSSSEDGETQVQKISRIQAVLTTTSALTGEIAHPQTKLITTAVGLSVLDKIAPALAAGIQARCEADAGPINVIACENAIGATAKFAENVRACLAEDQDGKDAIEWAEQNVGWANCSVDPIAPPFDSKEGQNNEEKLAVGVEAFYEWVVERERGPLKPSGALEVPVQGMTLVDNLVPYNERKLFTLNTGHAITAYLGRLKGHTTIASSIADPEIRACVSGALLEEFGAALCRRHAECFDEGKHKEYVEKILKRFENAEVKDEVGRVGRAPLRKLGREDRLVGPAKMCVECGVEVRLLARGIAAAMLFEDDGDKESKKMRGHIKDKGVERFVSDVLGFEAGAKGGA</sequence>
<keyword evidence="7" id="KW-1185">Reference proteome</keyword>
<dbReference type="InterPro" id="IPR013131">
    <property type="entry name" value="Mannitol_DH_N"/>
</dbReference>
<protein>
    <submittedName>
        <fullName evidence="6">Mannitol dehydrogenase domain-containing protein</fullName>
    </submittedName>
</protein>
<dbReference type="InterPro" id="IPR036291">
    <property type="entry name" value="NAD(P)-bd_dom_sf"/>
</dbReference>
<evidence type="ECO:0000256" key="3">
    <source>
        <dbReference type="ARBA" id="ARBA00023027"/>
    </source>
</evidence>